<feature type="domain" description="N-acetyltransferase" evidence="3">
    <location>
        <begin position="117"/>
        <end position="254"/>
    </location>
</feature>
<dbReference type="PROSITE" id="PS51186">
    <property type="entry name" value="GNAT"/>
    <property type="match status" value="1"/>
</dbReference>
<protein>
    <submittedName>
        <fullName evidence="4">N-acetyltransferase GCN5</fullName>
    </submittedName>
</protein>
<evidence type="ECO:0000313" key="4">
    <source>
        <dbReference type="EMBL" id="GLX69224.1"/>
    </source>
</evidence>
<name>A0ABQ6GE94_9BACL</name>
<dbReference type="InterPro" id="IPR050680">
    <property type="entry name" value="YpeA/RimI_acetyltransf"/>
</dbReference>
<proteinExistence type="predicted"/>
<dbReference type="InterPro" id="IPR016181">
    <property type="entry name" value="Acyl_CoA_acyltransferase"/>
</dbReference>
<dbReference type="PANTHER" id="PTHR43420">
    <property type="entry name" value="ACETYLTRANSFERASE"/>
    <property type="match status" value="1"/>
</dbReference>
<dbReference type="Gene3D" id="3.40.630.30">
    <property type="match status" value="1"/>
</dbReference>
<dbReference type="Proteomes" id="UP001157114">
    <property type="component" value="Unassembled WGS sequence"/>
</dbReference>
<keyword evidence="1" id="KW-0808">Transferase</keyword>
<dbReference type="RefSeq" id="WP_284240002.1">
    <property type="nucleotide sequence ID" value="NZ_BSSQ01000014.1"/>
</dbReference>
<dbReference type="InterPro" id="IPR000182">
    <property type="entry name" value="GNAT_dom"/>
</dbReference>
<evidence type="ECO:0000256" key="1">
    <source>
        <dbReference type="ARBA" id="ARBA00022679"/>
    </source>
</evidence>
<evidence type="ECO:0000256" key="2">
    <source>
        <dbReference type="ARBA" id="ARBA00023315"/>
    </source>
</evidence>
<dbReference type="SUPFAM" id="SSF55729">
    <property type="entry name" value="Acyl-CoA N-acyltransferases (Nat)"/>
    <property type="match status" value="1"/>
</dbReference>
<keyword evidence="5" id="KW-1185">Reference proteome</keyword>
<reference evidence="4 5" key="1">
    <citation type="submission" date="2023-03" db="EMBL/GenBank/DDBJ databases">
        <title>Draft genome sequence of the bacteria which degrade cell wall of Tricholomamatutake.</title>
        <authorList>
            <person name="Konishi Y."/>
            <person name="Fukuta Y."/>
            <person name="Shirasaka N."/>
        </authorList>
    </citation>
    <scope>NUCLEOTIDE SEQUENCE [LARGE SCALE GENOMIC DNA]</scope>
    <source>
        <strain evidence="5">mu1</strain>
    </source>
</reference>
<sequence length="255" mass="29860">MLQLRQLHQQIEELSLNAWPSLQTVVYDGWLLRFADGYTKRSNCVMPLYESHVEVIDKIRHCERLYAERRQDVIFKITPFAKPDQLDQLLDERGYRVMDPVYVKTADLAELPAPAEMECQLDEQLSKRWLDNYALLVPSFESHRETAAKLLTSMPLRQCFATLYLDGEPAACGVGVIEHGYVGLYDIVTSERFRNRGLAYQLLLHLFHWARQNGADKAYLLVVQDNQPANRLYDKFGFETIYEYWYRVKSRTQDV</sequence>
<keyword evidence="2" id="KW-0012">Acyltransferase</keyword>
<organism evidence="4 5">
    <name type="scientific">Paenibacillus glycanilyticus</name>
    <dbReference type="NCBI Taxonomy" id="126569"/>
    <lineage>
        <taxon>Bacteria</taxon>
        <taxon>Bacillati</taxon>
        <taxon>Bacillota</taxon>
        <taxon>Bacilli</taxon>
        <taxon>Bacillales</taxon>
        <taxon>Paenibacillaceae</taxon>
        <taxon>Paenibacillus</taxon>
    </lineage>
</organism>
<dbReference type="InterPro" id="IPR056935">
    <property type="entry name" value="Rv0428c-like_C"/>
</dbReference>
<gene>
    <name evidence="4" type="ORF">MU1_35690</name>
</gene>
<evidence type="ECO:0000313" key="5">
    <source>
        <dbReference type="Proteomes" id="UP001157114"/>
    </source>
</evidence>
<accession>A0ABQ6GE94</accession>
<evidence type="ECO:0000259" key="3">
    <source>
        <dbReference type="PROSITE" id="PS51186"/>
    </source>
</evidence>
<dbReference type="EMBL" id="BSSQ01000014">
    <property type="protein sequence ID" value="GLX69224.1"/>
    <property type="molecule type" value="Genomic_DNA"/>
</dbReference>
<dbReference type="Pfam" id="PF24553">
    <property type="entry name" value="Rv0428c_C"/>
    <property type="match status" value="1"/>
</dbReference>
<dbReference type="PANTHER" id="PTHR43420:SF12">
    <property type="entry name" value="N-ACETYLTRANSFERASE DOMAIN-CONTAINING PROTEIN"/>
    <property type="match status" value="1"/>
</dbReference>
<comment type="caution">
    <text evidence="4">The sequence shown here is derived from an EMBL/GenBank/DDBJ whole genome shotgun (WGS) entry which is preliminary data.</text>
</comment>
<dbReference type="CDD" id="cd04301">
    <property type="entry name" value="NAT_SF"/>
    <property type="match status" value="1"/>
</dbReference>